<protein>
    <recommendedName>
        <fullName evidence="1">Heterokaryon incompatibility domain-containing protein</fullName>
    </recommendedName>
</protein>
<gene>
    <name evidence="2" type="ORF">COCCADRAFT_58805</name>
</gene>
<dbReference type="KEGG" id="bze:COCCADRAFT_58805"/>
<dbReference type="eggNOG" id="ENOG502SMS3">
    <property type="taxonomic scope" value="Eukaryota"/>
</dbReference>
<dbReference type="OrthoDB" id="5428863at2759"/>
<dbReference type="PANTHER" id="PTHR33112:SF1">
    <property type="entry name" value="HETEROKARYON INCOMPATIBILITY DOMAIN-CONTAINING PROTEIN"/>
    <property type="match status" value="1"/>
</dbReference>
<keyword evidence="3" id="KW-1185">Reference proteome</keyword>
<dbReference type="Proteomes" id="UP000053841">
    <property type="component" value="Unassembled WGS sequence"/>
</dbReference>
<dbReference type="GeneID" id="19150233"/>
<dbReference type="PANTHER" id="PTHR33112">
    <property type="entry name" value="DOMAIN PROTEIN, PUTATIVE-RELATED"/>
    <property type="match status" value="1"/>
</dbReference>
<dbReference type="EMBL" id="KI964590">
    <property type="protein sequence ID" value="EUC34518.1"/>
    <property type="molecule type" value="Genomic_DNA"/>
</dbReference>
<sequence>DYQFIRAQLKICRETHDQKCTQPTTGEQVLRVIDCKSHRLTTVKLCEPYICLSYVWGSSTTQDAREFGDELPASIPRTVEDAMDVAISLGIPYLWVDRYCIDQSNHEEKHRLIKNMNKIYEQAEVTIIAAIGDDPHYGLPGVQDTLREEPITIELGGKTFVTVADPLQETNKTKWSSRGWTFQEMLLSRRRLVFTKTQMYFQCRNVICMESLNPDYTYYRRERSSLISCFPLGGIGETVDDLLRRLEEYFRRELSFGIDSILAFDGVVNAFDE</sequence>
<dbReference type="HOGENOM" id="CLU_002639_4_1_1"/>
<dbReference type="AlphaFoldDB" id="W6Y9A7"/>
<dbReference type="Pfam" id="PF06985">
    <property type="entry name" value="HET"/>
    <property type="match status" value="1"/>
</dbReference>
<accession>W6Y9A7</accession>
<reference evidence="2 3" key="1">
    <citation type="journal article" date="2013" name="PLoS Genet.">
        <title>Comparative genome structure, secondary metabolite, and effector coding capacity across Cochliobolus pathogens.</title>
        <authorList>
            <person name="Condon B.J."/>
            <person name="Leng Y."/>
            <person name="Wu D."/>
            <person name="Bushley K.E."/>
            <person name="Ohm R.A."/>
            <person name="Otillar R."/>
            <person name="Martin J."/>
            <person name="Schackwitz W."/>
            <person name="Grimwood J."/>
            <person name="MohdZainudin N."/>
            <person name="Xue C."/>
            <person name="Wang R."/>
            <person name="Manning V.A."/>
            <person name="Dhillon B."/>
            <person name="Tu Z.J."/>
            <person name="Steffenson B.J."/>
            <person name="Salamov A."/>
            <person name="Sun H."/>
            <person name="Lowry S."/>
            <person name="LaButti K."/>
            <person name="Han J."/>
            <person name="Copeland A."/>
            <person name="Lindquist E."/>
            <person name="Barry K."/>
            <person name="Schmutz J."/>
            <person name="Baker S.E."/>
            <person name="Ciuffetti L.M."/>
            <person name="Grigoriev I.V."/>
            <person name="Zhong S."/>
            <person name="Turgeon B.G."/>
        </authorList>
    </citation>
    <scope>NUCLEOTIDE SEQUENCE [LARGE SCALE GENOMIC DNA]</scope>
    <source>
        <strain evidence="2 3">26-R-13</strain>
    </source>
</reference>
<feature type="non-terminal residue" evidence="2">
    <location>
        <position position="273"/>
    </location>
</feature>
<evidence type="ECO:0000259" key="1">
    <source>
        <dbReference type="Pfam" id="PF06985"/>
    </source>
</evidence>
<dbReference type="RefSeq" id="XP_007711207.1">
    <property type="nucleotide sequence ID" value="XM_007713017.1"/>
</dbReference>
<organism evidence="2 3">
    <name type="scientific">Cochliobolus carbonum (strain 26-R-13)</name>
    <name type="common">Maize leaf spot fungus</name>
    <name type="synonym">Bipolaris zeicola</name>
    <dbReference type="NCBI Taxonomy" id="930089"/>
    <lineage>
        <taxon>Eukaryota</taxon>
        <taxon>Fungi</taxon>
        <taxon>Dikarya</taxon>
        <taxon>Ascomycota</taxon>
        <taxon>Pezizomycotina</taxon>
        <taxon>Dothideomycetes</taxon>
        <taxon>Pleosporomycetidae</taxon>
        <taxon>Pleosporales</taxon>
        <taxon>Pleosporineae</taxon>
        <taxon>Pleosporaceae</taxon>
        <taxon>Bipolaris</taxon>
    </lineage>
</organism>
<evidence type="ECO:0000313" key="2">
    <source>
        <dbReference type="EMBL" id="EUC34518.1"/>
    </source>
</evidence>
<name>W6Y9A7_COCC2</name>
<dbReference type="STRING" id="930089.W6Y9A7"/>
<feature type="domain" description="Heterokaryon incompatibility" evidence="1">
    <location>
        <begin position="49"/>
        <end position="184"/>
    </location>
</feature>
<feature type="non-terminal residue" evidence="2">
    <location>
        <position position="1"/>
    </location>
</feature>
<proteinExistence type="predicted"/>
<dbReference type="InterPro" id="IPR010730">
    <property type="entry name" value="HET"/>
</dbReference>
<evidence type="ECO:0000313" key="3">
    <source>
        <dbReference type="Proteomes" id="UP000053841"/>
    </source>
</evidence>